<dbReference type="AlphaFoldDB" id="A0A177V9T3"/>
<dbReference type="Proteomes" id="UP000077671">
    <property type="component" value="Unassembled WGS sequence"/>
</dbReference>
<gene>
    <name evidence="1" type="ORF">A4X03_0g5552</name>
</gene>
<reference evidence="1" key="2">
    <citation type="journal article" date="2019" name="IMA Fungus">
        <title>Genome sequencing and comparison of five Tilletia species to identify candidate genes for the detection of regulated species infecting wheat.</title>
        <authorList>
            <person name="Nguyen H.D.T."/>
            <person name="Sultana T."/>
            <person name="Kesanakurti P."/>
            <person name="Hambleton S."/>
        </authorList>
    </citation>
    <scope>NUCLEOTIDE SEQUENCE</scope>
    <source>
        <strain evidence="1">DAOMC 238032</strain>
    </source>
</reference>
<reference evidence="1" key="1">
    <citation type="submission" date="2016-04" db="EMBL/GenBank/DDBJ databases">
        <authorList>
            <person name="Nguyen H.D."/>
            <person name="Kesanakurti P."/>
            <person name="Cullis J."/>
            <person name="Levesque C.A."/>
            <person name="Hambleton S."/>
        </authorList>
    </citation>
    <scope>NUCLEOTIDE SEQUENCE</scope>
    <source>
        <strain evidence="1">DAOMC 238032</strain>
    </source>
</reference>
<comment type="caution">
    <text evidence="1">The sequence shown here is derived from an EMBL/GenBank/DDBJ whole genome shotgun (WGS) entry which is preliminary data.</text>
</comment>
<sequence length="110" mass="12178">MGSTIASVFVNVTLVADYVNTKQFRDAGSGLTRKQHPVRGCVVLLHMHVVYHWAWRYPSNYYTTTAPRIVLFFLTPVGIVPVALVIATTRETVLGQTDSSNRATSNVGLR</sequence>
<name>A0A177V9T3_9BASI</name>
<dbReference type="EMBL" id="LWDD02000903">
    <property type="protein sequence ID" value="KAE8255526.1"/>
    <property type="molecule type" value="Genomic_DNA"/>
</dbReference>
<proteinExistence type="predicted"/>
<organism evidence="1 2">
    <name type="scientific">Tilletia caries</name>
    <name type="common">wheat bunt fungus</name>
    <dbReference type="NCBI Taxonomy" id="13290"/>
    <lineage>
        <taxon>Eukaryota</taxon>
        <taxon>Fungi</taxon>
        <taxon>Dikarya</taxon>
        <taxon>Basidiomycota</taxon>
        <taxon>Ustilaginomycotina</taxon>
        <taxon>Exobasidiomycetes</taxon>
        <taxon>Tilletiales</taxon>
        <taxon>Tilletiaceae</taxon>
        <taxon>Tilletia</taxon>
    </lineage>
</organism>
<protein>
    <submittedName>
        <fullName evidence="1">Uncharacterized protein</fullName>
    </submittedName>
</protein>
<accession>A0A177V9T3</accession>
<evidence type="ECO:0000313" key="1">
    <source>
        <dbReference type="EMBL" id="KAE8255526.1"/>
    </source>
</evidence>
<evidence type="ECO:0000313" key="2">
    <source>
        <dbReference type="Proteomes" id="UP000077671"/>
    </source>
</evidence>